<dbReference type="InterPro" id="IPR016098">
    <property type="entry name" value="CAP/MinC_C"/>
</dbReference>
<evidence type="ECO:0000256" key="3">
    <source>
        <dbReference type="ARBA" id="ARBA00008848"/>
    </source>
</evidence>
<keyword evidence="6" id="KW-0206">Cytoskeleton</keyword>
<gene>
    <name evidence="8" type="ORF">AKO1_015253</name>
</gene>
<evidence type="ECO:0000256" key="2">
    <source>
        <dbReference type="ARBA" id="ARBA00004647"/>
    </source>
</evidence>
<organism evidence="8 9">
    <name type="scientific">Acrasis kona</name>
    <dbReference type="NCBI Taxonomy" id="1008807"/>
    <lineage>
        <taxon>Eukaryota</taxon>
        <taxon>Discoba</taxon>
        <taxon>Heterolobosea</taxon>
        <taxon>Tetramitia</taxon>
        <taxon>Eutetramitia</taxon>
        <taxon>Acrasidae</taxon>
        <taxon>Acrasis</taxon>
    </lineage>
</organism>
<dbReference type="InterPro" id="IPR017901">
    <property type="entry name" value="C-CAP_CF_C-like"/>
</dbReference>
<keyword evidence="9" id="KW-1185">Reference proteome</keyword>
<dbReference type="PROSITE" id="PS51329">
    <property type="entry name" value="C_CAP_COFACTOR_C"/>
    <property type="match status" value="1"/>
</dbReference>
<reference evidence="8 9" key="1">
    <citation type="submission" date="2024-03" db="EMBL/GenBank/DDBJ databases">
        <title>The Acrasis kona genome and developmental transcriptomes reveal deep origins of eukaryotic multicellular pathways.</title>
        <authorList>
            <person name="Sheikh S."/>
            <person name="Fu C.-J."/>
            <person name="Brown M.W."/>
            <person name="Baldauf S.L."/>
        </authorList>
    </citation>
    <scope>NUCLEOTIDE SEQUENCE [LARGE SCALE GENOMIC DNA]</scope>
    <source>
        <strain evidence="8 9">ATCC MYA-3509</strain>
    </source>
</reference>
<evidence type="ECO:0000313" key="9">
    <source>
        <dbReference type="Proteomes" id="UP001431209"/>
    </source>
</evidence>
<dbReference type="Proteomes" id="UP001431209">
    <property type="component" value="Unassembled WGS sequence"/>
</dbReference>
<comment type="caution">
    <text evidence="8">The sequence shown here is derived from an EMBL/GenBank/DDBJ whole genome shotgun (WGS) entry which is preliminary data.</text>
</comment>
<evidence type="ECO:0000256" key="6">
    <source>
        <dbReference type="ARBA" id="ARBA00023212"/>
    </source>
</evidence>
<dbReference type="GO" id="GO:0005813">
    <property type="term" value="C:centrosome"/>
    <property type="evidence" value="ECO:0007669"/>
    <property type="project" value="UniProtKB-SubCell"/>
</dbReference>
<comment type="similarity">
    <text evidence="3">Belongs to the TBCC family.</text>
</comment>
<dbReference type="InterPro" id="IPR012945">
    <property type="entry name" value="Tubulin-bd_cofactor_C_dom"/>
</dbReference>
<dbReference type="GO" id="GO:0000922">
    <property type="term" value="C:spindle pole"/>
    <property type="evidence" value="ECO:0007669"/>
    <property type="project" value="UniProtKB-SubCell"/>
</dbReference>
<dbReference type="Gene3D" id="2.160.20.70">
    <property type="match status" value="1"/>
</dbReference>
<evidence type="ECO:0000256" key="1">
    <source>
        <dbReference type="ARBA" id="ARBA00004300"/>
    </source>
</evidence>
<dbReference type="PANTHER" id="PTHR16052:SF0">
    <property type="entry name" value="TBCC DOMAIN-CONTAINING PROTEIN 1"/>
    <property type="match status" value="1"/>
</dbReference>
<dbReference type="EMBL" id="JAOPGA020001403">
    <property type="protein sequence ID" value="KAL0488080.1"/>
    <property type="molecule type" value="Genomic_DNA"/>
</dbReference>
<sequence>MDVEIAHLPTKLCRGISTQAIEVMFRHLIESKKYPDQIAYCDWHKFTSSKLNMPSSVAKYMFKIFRVISQTPAERLHYNRSQKKAIKFGDFERHIDQTRVSLHKLLLFVWLQYSISASPILAKEEDPELHQRCLTEFLASKVSGALALTCTKRSAIEENDVDHLSIMTGTAIIDTSLSQALQWSPLDISKASEVIRNHLSKPNQHFSPNEHLSGLKNEVVYHDDMVRTITNCQMSQIYILQCITNNVVIRNCESCTIMLGAVSTILRVENCRCVNIVATCNAIIVDECKDSNLFISANVEPFVFDNNQDIWFAPYNSAYKNQAQHVRDAGIYYRLNLFDQWTYVTNTKDQTLSIAKEYPPEMFSYHEVQRDQHESEIVNPCPLPKRYASYMQKRIKCMNEMMRSIDKICDSDTEAYQRVEKYMSSKFEEWVNRGPEADISFHYKLCKQLNSKIK</sequence>
<evidence type="ECO:0000256" key="4">
    <source>
        <dbReference type="ARBA" id="ARBA00017559"/>
    </source>
</evidence>
<proteinExistence type="inferred from homology"/>
<evidence type="ECO:0000313" key="8">
    <source>
        <dbReference type="EMBL" id="KAL0488080.1"/>
    </source>
</evidence>
<comment type="subcellular location">
    <subcellularLocation>
        <location evidence="1">Cytoplasm</location>
        <location evidence="1">Cytoskeleton</location>
        <location evidence="1">Microtubule organizing center</location>
        <location evidence="1">Centrosome</location>
    </subcellularLocation>
    <subcellularLocation>
        <location evidence="2">Cytoplasm</location>
        <location evidence="2">Cytoskeleton</location>
        <location evidence="2">Spindle pole</location>
    </subcellularLocation>
</comment>
<dbReference type="InterPro" id="IPR006599">
    <property type="entry name" value="CARP_motif"/>
</dbReference>
<evidence type="ECO:0000256" key="5">
    <source>
        <dbReference type="ARBA" id="ARBA00022490"/>
    </source>
</evidence>
<name>A0AAW2ZF48_9EUKA</name>
<dbReference type="InterPro" id="IPR039589">
    <property type="entry name" value="TBCC1"/>
</dbReference>
<dbReference type="SMART" id="SM00673">
    <property type="entry name" value="CARP"/>
    <property type="match status" value="2"/>
</dbReference>
<keyword evidence="5" id="KW-0963">Cytoplasm</keyword>
<protein>
    <recommendedName>
        <fullName evidence="4">TBCC domain-containing protein 1</fullName>
    </recommendedName>
</protein>
<accession>A0AAW2ZF48</accession>
<feature type="domain" description="C-CAP/cofactor C-like" evidence="7">
    <location>
        <begin position="185"/>
        <end position="331"/>
    </location>
</feature>
<dbReference type="PANTHER" id="PTHR16052">
    <property type="entry name" value="TBCC DOMAIN-CONTAINING PROTEIN 1"/>
    <property type="match status" value="1"/>
</dbReference>
<dbReference type="AlphaFoldDB" id="A0AAW2ZF48"/>
<dbReference type="Pfam" id="PF07986">
    <property type="entry name" value="TBCC"/>
    <property type="match status" value="1"/>
</dbReference>
<evidence type="ECO:0000259" key="7">
    <source>
        <dbReference type="PROSITE" id="PS51329"/>
    </source>
</evidence>